<sequence length="595" mass="68088">MSLGSRLSRVPSFHSDEENWKHVPRLVIVLESTEDEFESGKMLPPNVKVRFRNLGLASAVRLWPKERLSLEQIRILEKSSSGFLWVENGTDVSTQTSCDSVPSPVTKRIKVEIDPRKGFYETVTQLKTTDVKKPTGSSQSRLMQMIKNVVTQLESLKSQLGGFSRFTIFNNVNQLAAALLGVAEATVIRFKQKMDVDNREKRLQTRKQRNLTALELLDDSDRKIISDHIEKCYVEESNFSIHSLHADLQNLYEYPYSPSTLYRQLKAMRYSYKLKTYNPFLTIRADIVAWRARYLRLMEELREQGAFICYYDETWCYHGMTKARGWNRTDTCAYLIANLGDLKKPRTGFTAASDKGQRAIVLAVVTEKEVLPGSVDVVVPKRAKSQILVDYHEYMSSEMFIEYMEKVLPKIKAAAPAGREPVLVIDNASIHGKLVSKIPTKDSVKADLLAFLEEYNVSTAVGATNEQLWEEAKALMETRGGRDAMKRFYIDEYAASLGVRIVRLPPYHCQFSPIELIWNQLKSHLRLAGKTTDKLEVVAERARSWLCNTDEAQIAWTYDHVLEIEQGIKLVMDDDDMRSGSRTVMLRTFDFLSPY</sequence>
<dbReference type="Pfam" id="PF13358">
    <property type="entry name" value="DDE_3"/>
    <property type="match status" value="1"/>
</dbReference>
<gene>
    <name evidence="2" type="ORF">CAEBREN_21740</name>
</gene>
<dbReference type="Gene3D" id="3.30.420.10">
    <property type="entry name" value="Ribonuclease H-like superfamily/Ribonuclease H"/>
    <property type="match status" value="1"/>
</dbReference>
<dbReference type="OMA" id="RGWNRTD"/>
<evidence type="ECO:0000313" key="3">
    <source>
        <dbReference type="Proteomes" id="UP000008068"/>
    </source>
</evidence>
<dbReference type="PANTHER" id="PTHR33939:SF1">
    <property type="entry name" value="DUF4371 DOMAIN-CONTAINING PROTEIN"/>
    <property type="match status" value="1"/>
</dbReference>
<feature type="domain" description="Tc1-like transposase DDE" evidence="1">
    <location>
        <begin position="382"/>
        <end position="527"/>
    </location>
</feature>
<dbReference type="HOGENOM" id="CLU_028303_1_0_1"/>
<dbReference type="GO" id="GO:0003676">
    <property type="term" value="F:nucleic acid binding"/>
    <property type="evidence" value="ECO:0007669"/>
    <property type="project" value="InterPro"/>
</dbReference>
<organism evidence="3">
    <name type="scientific">Caenorhabditis brenneri</name>
    <name type="common">Nematode worm</name>
    <dbReference type="NCBI Taxonomy" id="135651"/>
    <lineage>
        <taxon>Eukaryota</taxon>
        <taxon>Metazoa</taxon>
        <taxon>Ecdysozoa</taxon>
        <taxon>Nematoda</taxon>
        <taxon>Chromadorea</taxon>
        <taxon>Rhabditida</taxon>
        <taxon>Rhabditina</taxon>
        <taxon>Rhabditomorpha</taxon>
        <taxon>Rhabditoidea</taxon>
        <taxon>Rhabditidae</taxon>
        <taxon>Peloderinae</taxon>
        <taxon>Caenorhabditis</taxon>
    </lineage>
</organism>
<proteinExistence type="predicted"/>
<accession>G0PMU9</accession>
<dbReference type="InterPro" id="IPR038717">
    <property type="entry name" value="Tc1-like_DDE_dom"/>
</dbReference>
<reference evidence="3" key="1">
    <citation type="submission" date="2011-07" db="EMBL/GenBank/DDBJ databases">
        <authorList>
            <consortium name="Caenorhabditis brenneri Sequencing and Analysis Consortium"/>
            <person name="Wilson R.K."/>
        </authorList>
    </citation>
    <scope>NUCLEOTIDE SEQUENCE [LARGE SCALE GENOMIC DNA]</scope>
    <source>
        <strain evidence="3">PB2801</strain>
    </source>
</reference>
<dbReference type="AlphaFoldDB" id="G0PMU9"/>
<dbReference type="InterPro" id="IPR036397">
    <property type="entry name" value="RNaseH_sf"/>
</dbReference>
<dbReference type="eggNOG" id="ENOG502RZ9T">
    <property type="taxonomic scope" value="Eukaryota"/>
</dbReference>
<evidence type="ECO:0000313" key="2">
    <source>
        <dbReference type="EMBL" id="EGT38666.1"/>
    </source>
</evidence>
<name>G0PMU9_CAEBE</name>
<dbReference type="EMBL" id="GL381542">
    <property type="protein sequence ID" value="EGT38666.1"/>
    <property type="molecule type" value="Genomic_DNA"/>
</dbReference>
<evidence type="ECO:0000259" key="1">
    <source>
        <dbReference type="Pfam" id="PF13358"/>
    </source>
</evidence>
<dbReference type="OrthoDB" id="6506608at2759"/>
<keyword evidence="3" id="KW-1185">Reference proteome</keyword>
<dbReference type="InParanoid" id="G0PMU9"/>
<dbReference type="Proteomes" id="UP000008068">
    <property type="component" value="Unassembled WGS sequence"/>
</dbReference>
<dbReference type="PANTHER" id="PTHR33939">
    <property type="entry name" value="PROTEIN CBG22215"/>
    <property type="match status" value="1"/>
</dbReference>
<protein>
    <recommendedName>
        <fullName evidence="1">Tc1-like transposase DDE domain-containing protein</fullName>
    </recommendedName>
</protein>